<evidence type="ECO:0000256" key="11">
    <source>
        <dbReference type="ARBA" id="ARBA00022759"/>
    </source>
</evidence>
<feature type="binding site" evidence="14 15">
    <location>
        <position position="23"/>
    </location>
    <ligand>
        <name>a divalent metal cation</name>
        <dbReference type="ChEBI" id="CHEBI:60240"/>
    </ligand>
</feature>
<evidence type="ECO:0000256" key="1">
    <source>
        <dbReference type="ARBA" id="ARBA00000077"/>
    </source>
</evidence>
<dbReference type="Proteomes" id="UP001596472">
    <property type="component" value="Unassembled WGS sequence"/>
</dbReference>
<comment type="similarity">
    <text evidence="5 14 16">Belongs to the RNase HII family.</text>
</comment>
<dbReference type="PANTHER" id="PTHR10954">
    <property type="entry name" value="RIBONUCLEASE H2 SUBUNIT A"/>
    <property type="match status" value="1"/>
</dbReference>
<evidence type="ECO:0000256" key="5">
    <source>
        <dbReference type="ARBA" id="ARBA00007383"/>
    </source>
</evidence>
<evidence type="ECO:0000256" key="16">
    <source>
        <dbReference type="RuleBase" id="RU003515"/>
    </source>
</evidence>
<gene>
    <name evidence="14" type="primary">rnhB</name>
    <name evidence="18" type="ORF">ACFQY0_01175</name>
</gene>
<comment type="function">
    <text evidence="3 14 16">Endonuclease that specifically degrades the RNA of RNA-DNA hybrids.</text>
</comment>
<dbReference type="InterPro" id="IPR001352">
    <property type="entry name" value="RNase_HII/HIII"/>
</dbReference>
<evidence type="ECO:0000256" key="2">
    <source>
        <dbReference type="ARBA" id="ARBA00001946"/>
    </source>
</evidence>
<name>A0ABW2L2J5_9BACT</name>
<keyword evidence="12 14" id="KW-0378">Hydrolase</keyword>
<evidence type="ECO:0000256" key="15">
    <source>
        <dbReference type="PROSITE-ProRule" id="PRU01319"/>
    </source>
</evidence>
<dbReference type="NCBIfam" id="NF000595">
    <property type="entry name" value="PRK00015.1-3"/>
    <property type="match status" value="1"/>
</dbReference>
<evidence type="ECO:0000313" key="19">
    <source>
        <dbReference type="Proteomes" id="UP001596472"/>
    </source>
</evidence>
<comment type="cofactor">
    <cofactor evidence="14 15">
        <name>Mn(2+)</name>
        <dbReference type="ChEBI" id="CHEBI:29035"/>
    </cofactor>
    <cofactor evidence="14 15">
        <name>Mg(2+)</name>
        <dbReference type="ChEBI" id="CHEBI:18420"/>
    </cofactor>
    <text evidence="14 15">Manganese or magnesium. Binds 1 divalent metal ion per monomer in the absence of substrate. May bind a second metal ion after substrate binding.</text>
</comment>
<evidence type="ECO:0000259" key="17">
    <source>
        <dbReference type="PROSITE" id="PS51975"/>
    </source>
</evidence>
<keyword evidence="8 14" id="KW-0963">Cytoplasm</keyword>
<evidence type="ECO:0000256" key="8">
    <source>
        <dbReference type="ARBA" id="ARBA00022490"/>
    </source>
</evidence>
<feature type="domain" description="RNase H type-2" evidence="17">
    <location>
        <begin position="16"/>
        <end position="206"/>
    </location>
</feature>
<keyword evidence="19" id="KW-1185">Reference proteome</keyword>
<dbReference type="GO" id="GO:0004523">
    <property type="term" value="F:RNA-DNA hybrid ribonuclease activity"/>
    <property type="evidence" value="ECO:0007669"/>
    <property type="project" value="UniProtKB-EC"/>
</dbReference>
<evidence type="ECO:0000256" key="3">
    <source>
        <dbReference type="ARBA" id="ARBA00004065"/>
    </source>
</evidence>
<dbReference type="EMBL" id="JBHTBS010000001">
    <property type="protein sequence ID" value="MFC7335771.1"/>
    <property type="molecule type" value="Genomic_DNA"/>
</dbReference>
<feature type="binding site" evidence="14 15">
    <location>
        <position position="115"/>
    </location>
    <ligand>
        <name>a divalent metal cation</name>
        <dbReference type="ChEBI" id="CHEBI:60240"/>
    </ligand>
</feature>
<sequence length="207" mass="22544">MPDLSLEIGCQSRGFSLVAGVDEAGRGPLAGPVSAAAVVLPEGFDCPELDDSKKLSEKKRERLYEELLAVPGLEWSLSFAEPEEIDRVNILRATHAAMARAVKGLKLKIDHCLVDGLAVPGFPWSHDGVVKGDGLSLSIAAASIIAKVSRDRRMLDYARDFPEYGFERHKGYGTKIHLEALRRHGPCGIHRRSFQPVAQCTLPFDGA</sequence>
<keyword evidence="10 14" id="KW-0479">Metal-binding</keyword>
<proteinExistence type="inferred from homology"/>
<reference evidence="19" key="1">
    <citation type="journal article" date="2019" name="Int. J. Syst. Evol. Microbiol.">
        <title>The Global Catalogue of Microorganisms (GCM) 10K type strain sequencing project: providing services to taxonomists for standard genome sequencing and annotation.</title>
        <authorList>
            <consortium name="The Broad Institute Genomics Platform"/>
            <consortium name="The Broad Institute Genome Sequencing Center for Infectious Disease"/>
            <person name="Wu L."/>
            <person name="Ma J."/>
        </authorList>
    </citation>
    <scope>NUCLEOTIDE SEQUENCE [LARGE SCALE GENOMIC DNA]</scope>
    <source>
        <strain evidence="19">CGMCC 4.1467</strain>
    </source>
</reference>
<feature type="binding site" evidence="14 15">
    <location>
        <position position="22"/>
    </location>
    <ligand>
        <name>a divalent metal cation</name>
        <dbReference type="ChEBI" id="CHEBI:60240"/>
    </ligand>
</feature>
<evidence type="ECO:0000256" key="7">
    <source>
        <dbReference type="ARBA" id="ARBA00019179"/>
    </source>
</evidence>
<dbReference type="Gene3D" id="3.30.420.10">
    <property type="entry name" value="Ribonuclease H-like superfamily/Ribonuclease H"/>
    <property type="match status" value="1"/>
</dbReference>
<dbReference type="SUPFAM" id="SSF53098">
    <property type="entry name" value="Ribonuclease H-like"/>
    <property type="match status" value="1"/>
</dbReference>
<dbReference type="NCBIfam" id="NF000594">
    <property type="entry name" value="PRK00015.1-1"/>
    <property type="match status" value="1"/>
</dbReference>
<accession>A0ABW2L2J5</accession>
<dbReference type="PROSITE" id="PS51975">
    <property type="entry name" value="RNASE_H_2"/>
    <property type="match status" value="1"/>
</dbReference>
<keyword evidence="9 14" id="KW-0540">Nuclease</keyword>
<organism evidence="18 19">
    <name type="scientific">Haloferula chungangensis</name>
    <dbReference type="NCBI Taxonomy" id="1048331"/>
    <lineage>
        <taxon>Bacteria</taxon>
        <taxon>Pseudomonadati</taxon>
        <taxon>Verrucomicrobiota</taxon>
        <taxon>Verrucomicrobiia</taxon>
        <taxon>Verrucomicrobiales</taxon>
        <taxon>Verrucomicrobiaceae</taxon>
        <taxon>Haloferula</taxon>
    </lineage>
</organism>
<dbReference type="InterPro" id="IPR036397">
    <property type="entry name" value="RNaseH_sf"/>
</dbReference>
<dbReference type="InterPro" id="IPR012337">
    <property type="entry name" value="RNaseH-like_sf"/>
</dbReference>
<dbReference type="RefSeq" id="WP_379708220.1">
    <property type="nucleotide sequence ID" value="NZ_JBHTBS010000001.1"/>
</dbReference>
<evidence type="ECO:0000313" key="18">
    <source>
        <dbReference type="EMBL" id="MFC7335771.1"/>
    </source>
</evidence>
<evidence type="ECO:0000256" key="10">
    <source>
        <dbReference type="ARBA" id="ARBA00022723"/>
    </source>
</evidence>
<evidence type="ECO:0000256" key="13">
    <source>
        <dbReference type="ARBA" id="ARBA00023211"/>
    </source>
</evidence>
<comment type="cofactor">
    <cofactor evidence="2">
        <name>Mg(2+)</name>
        <dbReference type="ChEBI" id="CHEBI:18420"/>
    </cofactor>
</comment>
<evidence type="ECO:0000256" key="6">
    <source>
        <dbReference type="ARBA" id="ARBA00012180"/>
    </source>
</evidence>
<keyword evidence="13 14" id="KW-0464">Manganese</keyword>
<dbReference type="Pfam" id="PF01351">
    <property type="entry name" value="RNase_HII"/>
    <property type="match status" value="1"/>
</dbReference>
<dbReference type="InterPro" id="IPR022898">
    <property type="entry name" value="RNase_HII"/>
</dbReference>
<dbReference type="InterPro" id="IPR024567">
    <property type="entry name" value="RNase_HII/HIII_dom"/>
</dbReference>
<dbReference type="EC" id="3.1.26.4" evidence="6 14"/>
<evidence type="ECO:0000256" key="14">
    <source>
        <dbReference type="HAMAP-Rule" id="MF_00052"/>
    </source>
</evidence>
<keyword evidence="11 14" id="KW-0255">Endonuclease</keyword>
<dbReference type="CDD" id="cd07182">
    <property type="entry name" value="RNase_HII_bacteria_HII_like"/>
    <property type="match status" value="1"/>
</dbReference>
<protein>
    <recommendedName>
        <fullName evidence="7 14">Ribonuclease HII</fullName>
        <shortName evidence="14">RNase HII</shortName>
        <ecNumber evidence="6 14">3.1.26.4</ecNumber>
    </recommendedName>
</protein>
<comment type="caution">
    <text evidence="18">The sequence shown here is derived from an EMBL/GenBank/DDBJ whole genome shotgun (WGS) entry which is preliminary data.</text>
</comment>
<comment type="subcellular location">
    <subcellularLocation>
        <location evidence="4 14">Cytoplasm</location>
    </subcellularLocation>
</comment>
<evidence type="ECO:0000256" key="12">
    <source>
        <dbReference type="ARBA" id="ARBA00022801"/>
    </source>
</evidence>
<evidence type="ECO:0000256" key="9">
    <source>
        <dbReference type="ARBA" id="ARBA00022722"/>
    </source>
</evidence>
<dbReference type="HAMAP" id="MF_00052_B">
    <property type="entry name" value="RNase_HII_B"/>
    <property type="match status" value="1"/>
</dbReference>
<evidence type="ECO:0000256" key="4">
    <source>
        <dbReference type="ARBA" id="ARBA00004496"/>
    </source>
</evidence>
<dbReference type="PANTHER" id="PTHR10954:SF18">
    <property type="entry name" value="RIBONUCLEASE HII"/>
    <property type="match status" value="1"/>
</dbReference>
<comment type="catalytic activity">
    <reaction evidence="1 14 15 16">
        <text>Endonucleolytic cleavage to 5'-phosphomonoester.</text>
        <dbReference type="EC" id="3.1.26.4"/>
    </reaction>
</comment>